<feature type="compositionally biased region" description="Basic residues" evidence="1">
    <location>
        <begin position="12"/>
        <end position="25"/>
    </location>
</feature>
<dbReference type="EMBL" id="BOPO01000055">
    <property type="protein sequence ID" value="GIL28193.1"/>
    <property type="molecule type" value="Genomic_DNA"/>
</dbReference>
<evidence type="ECO:0000256" key="1">
    <source>
        <dbReference type="SAM" id="MobiDB-lite"/>
    </source>
</evidence>
<organism evidence="2 3">
    <name type="scientific">Actinocatenispora comari</name>
    <dbReference type="NCBI Taxonomy" id="2807577"/>
    <lineage>
        <taxon>Bacteria</taxon>
        <taxon>Bacillati</taxon>
        <taxon>Actinomycetota</taxon>
        <taxon>Actinomycetes</taxon>
        <taxon>Micromonosporales</taxon>
        <taxon>Micromonosporaceae</taxon>
        <taxon>Actinocatenispora</taxon>
    </lineage>
</organism>
<dbReference type="AlphaFoldDB" id="A0A8J4ELV5"/>
<keyword evidence="3" id="KW-1185">Reference proteome</keyword>
<evidence type="ECO:0000313" key="2">
    <source>
        <dbReference type="EMBL" id="GIL28193.1"/>
    </source>
</evidence>
<feature type="region of interest" description="Disordered" evidence="1">
    <location>
        <begin position="1"/>
        <end position="33"/>
    </location>
</feature>
<accession>A0A8J4ELV5</accession>
<gene>
    <name evidence="2" type="ORF">NUM_34470</name>
</gene>
<sequence length="71" mass="7439">MGPVSGSAGGNRRVRRAGRGARRACGHSPSGPPPLPVIAARRGWVQQIGALFEVTYVDETQPVTCVVLSVK</sequence>
<evidence type="ECO:0000313" key="3">
    <source>
        <dbReference type="Proteomes" id="UP000614996"/>
    </source>
</evidence>
<comment type="caution">
    <text evidence="2">The sequence shown here is derived from an EMBL/GenBank/DDBJ whole genome shotgun (WGS) entry which is preliminary data.</text>
</comment>
<reference evidence="3" key="1">
    <citation type="journal article" date="2021" name="Int. J. Syst. Evol. Microbiol.">
        <title>Actinocatenispora comari sp. nov., an endophytic actinomycete isolated from aerial parts of Comarum salesowianum.</title>
        <authorList>
            <person name="Oyunbileg N."/>
            <person name="Iizaka Y."/>
            <person name="Hamada M."/>
            <person name="Davaapurev B.O."/>
            <person name="Fukumoto A."/>
            <person name="Tsetseg B."/>
            <person name="Kato F."/>
            <person name="Tamura T."/>
            <person name="Batkhuu J."/>
            <person name="Anzai Y."/>
        </authorList>
    </citation>
    <scope>NUCLEOTIDE SEQUENCE [LARGE SCALE GENOMIC DNA]</scope>
    <source>
        <strain evidence="3">NUM-2625</strain>
    </source>
</reference>
<name>A0A8J4ELV5_9ACTN</name>
<protein>
    <submittedName>
        <fullName evidence="2">Uncharacterized protein</fullName>
    </submittedName>
</protein>
<dbReference type="Proteomes" id="UP000614996">
    <property type="component" value="Unassembled WGS sequence"/>
</dbReference>
<proteinExistence type="predicted"/>